<accession>A0A9Q0R3E8</accession>
<keyword evidence="3" id="KW-1185">Reference proteome</keyword>
<evidence type="ECO:0000256" key="1">
    <source>
        <dbReference type="SAM" id="MobiDB-lite"/>
    </source>
</evidence>
<dbReference type="AlphaFoldDB" id="A0A9Q0R3E8"/>
<sequence length="165" mass="18392">MGGTNNHNQPLHQHSGIKTEEHEYGKNLAKVYRLIETLVMVEVKKMHNRSKSLPSREASELHGGDRPRMRNNIEQKNAIDLWHSRSPLIQAGTGALSTFPALKAWNKSPAGTFLRGIEALKSSGSRSIPSGSESVVHGCCSNIFRNFFVRVLRSTSKVGRRLLYS</sequence>
<feature type="region of interest" description="Disordered" evidence="1">
    <location>
        <begin position="47"/>
        <end position="69"/>
    </location>
</feature>
<name>A0A9Q0R3E8_9MAGN</name>
<feature type="compositionally biased region" description="Polar residues" evidence="1">
    <location>
        <begin position="1"/>
        <end position="12"/>
    </location>
</feature>
<dbReference type="EMBL" id="JAMYWD010000001">
    <property type="protein sequence ID" value="KAJ4981614.1"/>
    <property type="molecule type" value="Genomic_DNA"/>
</dbReference>
<gene>
    <name evidence="2" type="ORF">NE237_032451</name>
</gene>
<dbReference type="Proteomes" id="UP001141806">
    <property type="component" value="Unassembled WGS sequence"/>
</dbReference>
<evidence type="ECO:0000313" key="2">
    <source>
        <dbReference type="EMBL" id="KAJ4981614.1"/>
    </source>
</evidence>
<feature type="compositionally biased region" description="Basic and acidic residues" evidence="1">
    <location>
        <begin position="57"/>
        <end position="69"/>
    </location>
</feature>
<feature type="region of interest" description="Disordered" evidence="1">
    <location>
        <begin position="1"/>
        <end position="22"/>
    </location>
</feature>
<evidence type="ECO:0000313" key="3">
    <source>
        <dbReference type="Proteomes" id="UP001141806"/>
    </source>
</evidence>
<protein>
    <submittedName>
        <fullName evidence="2">Uncharacterized protein</fullName>
    </submittedName>
</protein>
<comment type="caution">
    <text evidence="2">The sequence shown here is derived from an EMBL/GenBank/DDBJ whole genome shotgun (WGS) entry which is preliminary data.</text>
</comment>
<proteinExistence type="predicted"/>
<organism evidence="2 3">
    <name type="scientific">Protea cynaroides</name>
    <dbReference type="NCBI Taxonomy" id="273540"/>
    <lineage>
        <taxon>Eukaryota</taxon>
        <taxon>Viridiplantae</taxon>
        <taxon>Streptophyta</taxon>
        <taxon>Embryophyta</taxon>
        <taxon>Tracheophyta</taxon>
        <taxon>Spermatophyta</taxon>
        <taxon>Magnoliopsida</taxon>
        <taxon>Proteales</taxon>
        <taxon>Proteaceae</taxon>
        <taxon>Protea</taxon>
    </lineage>
</organism>
<reference evidence="2" key="1">
    <citation type="journal article" date="2023" name="Plant J.">
        <title>The genome of the king protea, Protea cynaroides.</title>
        <authorList>
            <person name="Chang J."/>
            <person name="Duong T.A."/>
            <person name="Schoeman C."/>
            <person name="Ma X."/>
            <person name="Roodt D."/>
            <person name="Barker N."/>
            <person name="Li Z."/>
            <person name="Van de Peer Y."/>
            <person name="Mizrachi E."/>
        </authorList>
    </citation>
    <scope>NUCLEOTIDE SEQUENCE</scope>
    <source>
        <tissue evidence="2">Young leaves</tissue>
    </source>
</reference>